<dbReference type="GO" id="GO:0051536">
    <property type="term" value="F:iron-sulfur cluster binding"/>
    <property type="evidence" value="ECO:0007669"/>
    <property type="project" value="InterPro"/>
</dbReference>
<organism evidence="2">
    <name type="scientific">mine drainage metagenome</name>
    <dbReference type="NCBI Taxonomy" id="410659"/>
    <lineage>
        <taxon>unclassified sequences</taxon>
        <taxon>metagenomes</taxon>
        <taxon>ecological metagenomes</taxon>
    </lineage>
</organism>
<gene>
    <name evidence="2" type="ORF">B1B_08570</name>
</gene>
<name>T1ALZ2_9ZZZZ</name>
<dbReference type="SUPFAM" id="SSF82649">
    <property type="entry name" value="SufE/NifU"/>
    <property type="match status" value="1"/>
</dbReference>
<evidence type="ECO:0000259" key="1">
    <source>
        <dbReference type="Pfam" id="PF01592"/>
    </source>
</evidence>
<dbReference type="CDD" id="cd06664">
    <property type="entry name" value="IscU_like"/>
    <property type="match status" value="1"/>
</dbReference>
<proteinExistence type="predicted"/>
<evidence type="ECO:0000313" key="2">
    <source>
        <dbReference type="EMBL" id="EQD58397.1"/>
    </source>
</evidence>
<sequence length="130" mass="14045">MQEGDGQMSDDESVEILLDHYRSPRNYGNVDNASAQITEHNPLCGDTVHFSMKVDSGVIEEIRFVGQGCSISQGAASILTEMVKGKSISYAAAISEADFLKVLGIQLGPNREKCALLSLNALKKCIESTH</sequence>
<reference evidence="2" key="2">
    <citation type="journal article" date="2014" name="ISME J.">
        <title>Microbial stratification in low pH oxic and suboxic macroscopic growths along an acid mine drainage.</title>
        <authorList>
            <person name="Mendez-Garcia C."/>
            <person name="Mesa V."/>
            <person name="Sprenger R.R."/>
            <person name="Richter M."/>
            <person name="Diez M.S."/>
            <person name="Solano J."/>
            <person name="Bargiela R."/>
            <person name="Golyshina O.V."/>
            <person name="Manteca A."/>
            <person name="Ramos J.L."/>
            <person name="Gallego J.R."/>
            <person name="Llorente I."/>
            <person name="Martins Dos Santos V.A."/>
            <person name="Jensen O.N."/>
            <person name="Pelaez A.I."/>
            <person name="Sanchez J."/>
            <person name="Ferrer M."/>
        </authorList>
    </citation>
    <scope>NUCLEOTIDE SEQUENCE</scope>
</reference>
<dbReference type="EMBL" id="AUZY01005605">
    <property type="protein sequence ID" value="EQD58397.1"/>
    <property type="molecule type" value="Genomic_DNA"/>
</dbReference>
<feature type="domain" description="NIF system FeS cluster assembly NifU N-terminal" evidence="1">
    <location>
        <begin position="17"/>
        <end position="127"/>
    </location>
</feature>
<protein>
    <submittedName>
        <fullName evidence="2">SUF system FeS cluster assembly protein</fullName>
    </submittedName>
</protein>
<dbReference type="Gene3D" id="3.90.1010.10">
    <property type="match status" value="1"/>
</dbReference>
<comment type="caution">
    <text evidence="2">The sequence shown here is derived from an EMBL/GenBank/DDBJ whole genome shotgun (WGS) entry which is preliminary data.</text>
</comment>
<accession>T1ALZ2</accession>
<dbReference type="GO" id="GO:0016226">
    <property type="term" value="P:iron-sulfur cluster assembly"/>
    <property type="evidence" value="ECO:0007669"/>
    <property type="project" value="InterPro"/>
</dbReference>
<dbReference type="GO" id="GO:0005506">
    <property type="term" value="F:iron ion binding"/>
    <property type="evidence" value="ECO:0007669"/>
    <property type="project" value="InterPro"/>
</dbReference>
<dbReference type="AlphaFoldDB" id="T1ALZ2"/>
<dbReference type="PANTHER" id="PTHR10093">
    <property type="entry name" value="IRON-SULFUR CLUSTER ASSEMBLY ENZYME NIFU HOMOLOG"/>
    <property type="match status" value="1"/>
</dbReference>
<reference evidence="2" key="1">
    <citation type="submission" date="2013-08" db="EMBL/GenBank/DDBJ databases">
        <authorList>
            <person name="Mendez C."/>
            <person name="Richter M."/>
            <person name="Ferrer M."/>
            <person name="Sanchez J."/>
        </authorList>
    </citation>
    <scope>NUCLEOTIDE SEQUENCE</scope>
</reference>
<dbReference type="InterPro" id="IPR002871">
    <property type="entry name" value="NIF_FeS_clus_asmbl_NifU_N"/>
</dbReference>
<feature type="non-terminal residue" evidence="2">
    <location>
        <position position="130"/>
    </location>
</feature>
<dbReference type="Pfam" id="PF01592">
    <property type="entry name" value="NifU_N"/>
    <property type="match status" value="1"/>
</dbReference>